<keyword evidence="2" id="KW-1185">Reference proteome</keyword>
<dbReference type="RefSeq" id="WP_343855763.1">
    <property type="nucleotide sequence ID" value="NZ_BAAAFD010000001.1"/>
</dbReference>
<dbReference type="EMBL" id="BAAAFD010000001">
    <property type="protein sequence ID" value="GAA0852427.1"/>
    <property type="molecule type" value="Genomic_DNA"/>
</dbReference>
<comment type="caution">
    <text evidence="1">The sequence shown here is derived from an EMBL/GenBank/DDBJ whole genome shotgun (WGS) entry which is preliminary data.</text>
</comment>
<organism evidence="1 2">
    <name type="scientific">Aliiglaciecola litoralis</name>
    <dbReference type="NCBI Taxonomy" id="582857"/>
    <lineage>
        <taxon>Bacteria</taxon>
        <taxon>Pseudomonadati</taxon>
        <taxon>Pseudomonadota</taxon>
        <taxon>Gammaproteobacteria</taxon>
        <taxon>Alteromonadales</taxon>
        <taxon>Alteromonadaceae</taxon>
        <taxon>Aliiglaciecola</taxon>
    </lineage>
</organism>
<sequence length="170" mass="19416">MNKFILLLIGFIFISGCDVQNAKVDQEDINNIAASVDEISKKTLSNIDAFVKVEKIILGNNNIFFDQMVFESNPDHYLSNYQEFQNLYDLGVEAATISKNNNFVVFRLTSKIVPLNESAAKRFTIFLTRANTDMHIKTVSTCDEPPQNGYCNYKLLNDDWVITYVVRLVK</sequence>
<evidence type="ECO:0000313" key="2">
    <source>
        <dbReference type="Proteomes" id="UP001500359"/>
    </source>
</evidence>
<gene>
    <name evidence="1" type="ORF">GCM10009114_02230</name>
</gene>
<dbReference type="PROSITE" id="PS51257">
    <property type="entry name" value="PROKAR_LIPOPROTEIN"/>
    <property type="match status" value="1"/>
</dbReference>
<proteinExistence type="predicted"/>
<evidence type="ECO:0000313" key="1">
    <source>
        <dbReference type="EMBL" id="GAA0852427.1"/>
    </source>
</evidence>
<protein>
    <recommendedName>
        <fullName evidence="3">SnoaL-like domain-containing protein</fullName>
    </recommendedName>
</protein>
<name>A0ABN1LDH9_9ALTE</name>
<accession>A0ABN1LDH9</accession>
<evidence type="ECO:0008006" key="3">
    <source>
        <dbReference type="Google" id="ProtNLM"/>
    </source>
</evidence>
<reference evidence="1 2" key="1">
    <citation type="journal article" date="2019" name="Int. J. Syst. Evol. Microbiol.">
        <title>The Global Catalogue of Microorganisms (GCM) 10K type strain sequencing project: providing services to taxonomists for standard genome sequencing and annotation.</title>
        <authorList>
            <consortium name="The Broad Institute Genomics Platform"/>
            <consortium name="The Broad Institute Genome Sequencing Center for Infectious Disease"/>
            <person name="Wu L."/>
            <person name="Ma J."/>
        </authorList>
    </citation>
    <scope>NUCLEOTIDE SEQUENCE [LARGE SCALE GENOMIC DNA]</scope>
    <source>
        <strain evidence="1 2">JCM 15896</strain>
    </source>
</reference>
<dbReference type="Proteomes" id="UP001500359">
    <property type="component" value="Unassembled WGS sequence"/>
</dbReference>